<gene>
    <name evidence="5" type="ORF">FB550_101208</name>
</gene>
<dbReference type="Gene3D" id="1.10.1660.10">
    <property type="match status" value="1"/>
</dbReference>
<protein>
    <submittedName>
        <fullName evidence="5">DNA-binding transcriptional MerR regulator</fullName>
    </submittedName>
</protein>
<dbReference type="CDD" id="cd01282">
    <property type="entry name" value="HTH_MerR-like_sg3"/>
    <property type="match status" value="1"/>
</dbReference>
<dbReference type="Pfam" id="PF13411">
    <property type="entry name" value="MerR_1"/>
    <property type="match status" value="1"/>
</dbReference>
<proteinExistence type="predicted"/>
<keyword evidence="6" id="KW-1185">Reference proteome</keyword>
<evidence type="ECO:0000259" key="4">
    <source>
        <dbReference type="PROSITE" id="PS50937"/>
    </source>
</evidence>
<evidence type="ECO:0000313" key="5">
    <source>
        <dbReference type="EMBL" id="TWE08194.1"/>
    </source>
</evidence>
<sequence>MKIGELSKLTGVSIRSLRYYEEQGILSPLRLENGYREYHDLAVEQVNTIKFYLSLGLSIEQISGFLHCVLKKKEAFCTEVLPIYEEKLEELDQQIELLTMIRSNLVDRITAIKSEQIPPFDDGK</sequence>
<accession>A0A561DXU2</accession>
<dbReference type="SMART" id="SM00422">
    <property type="entry name" value="HTH_MERR"/>
    <property type="match status" value="1"/>
</dbReference>
<dbReference type="RefSeq" id="WP_144561923.1">
    <property type="nucleotide sequence ID" value="NZ_VIVN01000001.1"/>
</dbReference>
<organism evidence="5 6">
    <name type="scientific">Neobacillus bataviensis</name>
    <dbReference type="NCBI Taxonomy" id="220685"/>
    <lineage>
        <taxon>Bacteria</taxon>
        <taxon>Bacillati</taxon>
        <taxon>Bacillota</taxon>
        <taxon>Bacilli</taxon>
        <taxon>Bacillales</taxon>
        <taxon>Bacillaceae</taxon>
        <taxon>Neobacillus</taxon>
    </lineage>
</organism>
<keyword evidence="2 5" id="KW-0238">DNA-binding</keyword>
<dbReference type="InterPro" id="IPR009061">
    <property type="entry name" value="DNA-bd_dom_put_sf"/>
</dbReference>
<evidence type="ECO:0000313" key="6">
    <source>
        <dbReference type="Proteomes" id="UP000319671"/>
    </source>
</evidence>
<dbReference type="EMBL" id="VIVN01000001">
    <property type="protein sequence ID" value="TWE08194.1"/>
    <property type="molecule type" value="Genomic_DNA"/>
</dbReference>
<dbReference type="GO" id="GO:0003677">
    <property type="term" value="F:DNA binding"/>
    <property type="evidence" value="ECO:0007669"/>
    <property type="project" value="UniProtKB-KW"/>
</dbReference>
<dbReference type="PRINTS" id="PR00040">
    <property type="entry name" value="HTHMERR"/>
</dbReference>
<dbReference type="InterPro" id="IPR000551">
    <property type="entry name" value="MerR-type_HTH_dom"/>
</dbReference>
<reference evidence="5 6" key="1">
    <citation type="submission" date="2019-06" db="EMBL/GenBank/DDBJ databases">
        <title>Sorghum-associated microbial communities from plants grown in Nebraska, USA.</title>
        <authorList>
            <person name="Schachtman D."/>
        </authorList>
    </citation>
    <scope>NUCLEOTIDE SEQUENCE [LARGE SCALE GENOMIC DNA]</scope>
    <source>
        <strain evidence="5 6">2482</strain>
    </source>
</reference>
<dbReference type="PANTHER" id="PTHR30204">
    <property type="entry name" value="REDOX-CYCLING DRUG-SENSING TRANSCRIPTIONAL ACTIVATOR SOXR"/>
    <property type="match status" value="1"/>
</dbReference>
<dbReference type="Proteomes" id="UP000319671">
    <property type="component" value="Unassembled WGS sequence"/>
</dbReference>
<dbReference type="AlphaFoldDB" id="A0A561DXU2"/>
<keyword evidence="3" id="KW-0804">Transcription</keyword>
<dbReference type="PROSITE" id="PS00552">
    <property type="entry name" value="HTH_MERR_1"/>
    <property type="match status" value="1"/>
</dbReference>
<dbReference type="PANTHER" id="PTHR30204:SF94">
    <property type="entry name" value="HEAVY METAL-DEPENDENT TRANSCRIPTIONAL REGULATOR HI_0293-RELATED"/>
    <property type="match status" value="1"/>
</dbReference>
<dbReference type="GO" id="GO:0003700">
    <property type="term" value="F:DNA-binding transcription factor activity"/>
    <property type="evidence" value="ECO:0007669"/>
    <property type="project" value="InterPro"/>
</dbReference>
<comment type="caution">
    <text evidence="5">The sequence shown here is derived from an EMBL/GenBank/DDBJ whole genome shotgun (WGS) entry which is preliminary data.</text>
</comment>
<feature type="domain" description="HTH merR-type" evidence="4">
    <location>
        <begin position="1"/>
        <end position="68"/>
    </location>
</feature>
<dbReference type="InterPro" id="IPR047057">
    <property type="entry name" value="MerR_fam"/>
</dbReference>
<dbReference type="PROSITE" id="PS50937">
    <property type="entry name" value="HTH_MERR_2"/>
    <property type="match status" value="1"/>
</dbReference>
<evidence type="ECO:0000256" key="2">
    <source>
        <dbReference type="ARBA" id="ARBA00023125"/>
    </source>
</evidence>
<keyword evidence="1" id="KW-0805">Transcription regulation</keyword>
<name>A0A561DXU2_9BACI</name>
<dbReference type="SUPFAM" id="SSF46955">
    <property type="entry name" value="Putative DNA-binding domain"/>
    <property type="match status" value="1"/>
</dbReference>
<evidence type="ECO:0000256" key="3">
    <source>
        <dbReference type="ARBA" id="ARBA00023163"/>
    </source>
</evidence>
<evidence type="ECO:0000256" key="1">
    <source>
        <dbReference type="ARBA" id="ARBA00023015"/>
    </source>
</evidence>